<dbReference type="Pfam" id="PF21722">
    <property type="entry name" value="Gly_rich_2"/>
    <property type="match status" value="1"/>
</dbReference>
<accession>A0ABR7AHU9</accession>
<sequence>MLTSCFLSGGGSPSSGGWIEVPQFTYTGQSETIVEEGIGWKIRFLTSGTFTMLKPDRMMIDAFLVGGGGGGADGLGIGGGGGGGGFTRTHFAQIEKDVPYEIVIGAGGAPKQDGGVTSALNFRAEGGHGAVGSVGGTGGNNGGNGISSGSGTAGASGGTPGQGTTTREFGEVVGEDYAGGGGGGGDNEGTSGTAGGNGGANGGDGGVYSNNYIARPGSSVPGKGGQGGQKADADGSNPAGGGGGGGNYGGGGGGGAYSHWKTNSAHGVGGAGGQGIVIIRNHRVKQVTLSD</sequence>
<evidence type="ECO:0000256" key="1">
    <source>
        <dbReference type="SAM" id="MobiDB-lite"/>
    </source>
</evidence>
<keyword evidence="4" id="KW-1185">Reference proteome</keyword>
<evidence type="ECO:0000313" key="4">
    <source>
        <dbReference type="Proteomes" id="UP000602181"/>
    </source>
</evidence>
<feature type="domain" description="Glycine-rich" evidence="2">
    <location>
        <begin position="46"/>
        <end position="280"/>
    </location>
</feature>
<dbReference type="Proteomes" id="UP000602181">
    <property type="component" value="Unassembled WGS sequence"/>
</dbReference>
<feature type="region of interest" description="Disordered" evidence="1">
    <location>
        <begin position="131"/>
        <end position="244"/>
    </location>
</feature>
<dbReference type="RefSeq" id="WP_147437575.1">
    <property type="nucleotide sequence ID" value="NZ_JACOIH010000058.1"/>
</dbReference>
<evidence type="ECO:0000259" key="2">
    <source>
        <dbReference type="Pfam" id="PF21722"/>
    </source>
</evidence>
<feature type="compositionally biased region" description="Gly residues" evidence="1">
    <location>
        <begin position="131"/>
        <end position="161"/>
    </location>
</feature>
<proteinExistence type="predicted"/>
<evidence type="ECO:0000313" key="3">
    <source>
        <dbReference type="EMBL" id="MBC3940023.1"/>
    </source>
</evidence>
<dbReference type="InterPro" id="IPR049304">
    <property type="entry name" value="Gly_rich_dom"/>
</dbReference>
<comment type="caution">
    <text evidence="3">The sequence shown here is derived from an EMBL/GenBank/DDBJ whole genome shotgun (WGS) entry which is preliminary data.</text>
</comment>
<reference evidence="3 4" key="1">
    <citation type="submission" date="2020-08" db="EMBL/GenBank/DDBJ databases">
        <authorList>
            <person name="Liu C."/>
            <person name="Sun Q."/>
        </authorList>
    </citation>
    <scope>NUCLEOTIDE SEQUENCE [LARGE SCALE GENOMIC DNA]</scope>
    <source>
        <strain evidence="3 4">22A2-44</strain>
    </source>
</reference>
<protein>
    <recommendedName>
        <fullName evidence="2">Glycine-rich domain-containing protein</fullName>
    </recommendedName>
</protein>
<organism evidence="3 4">
    <name type="scientific">Anaerotruncus massiliensis</name>
    <name type="common">ex Togo et al. 2019</name>
    <dbReference type="NCBI Taxonomy" id="1673720"/>
    <lineage>
        <taxon>Bacteria</taxon>
        <taxon>Bacillati</taxon>
        <taxon>Bacillota</taxon>
        <taxon>Clostridia</taxon>
        <taxon>Eubacteriales</taxon>
        <taxon>Oscillospiraceae</taxon>
        <taxon>Anaerotruncus</taxon>
    </lineage>
</organism>
<gene>
    <name evidence="3" type="ORF">H8R05_14020</name>
</gene>
<feature type="compositionally biased region" description="Gly residues" evidence="1">
    <location>
        <begin position="177"/>
        <end position="206"/>
    </location>
</feature>
<feature type="compositionally biased region" description="Low complexity" evidence="1">
    <location>
        <begin position="162"/>
        <end position="176"/>
    </location>
</feature>
<dbReference type="EMBL" id="JACOIH010000058">
    <property type="protein sequence ID" value="MBC3940023.1"/>
    <property type="molecule type" value="Genomic_DNA"/>
</dbReference>
<name>A0ABR7AHU9_9FIRM</name>